<organism evidence="3 4">
    <name type="scientific">Allofournierella massiliensis</name>
    <dbReference type="NCBI Taxonomy" id="1650663"/>
    <lineage>
        <taxon>Bacteria</taxon>
        <taxon>Bacillati</taxon>
        <taxon>Bacillota</taxon>
        <taxon>Clostridia</taxon>
        <taxon>Eubacteriales</taxon>
        <taxon>Oscillospiraceae</taxon>
        <taxon>Allofournierella</taxon>
    </lineage>
</organism>
<evidence type="ECO:0000313" key="3">
    <source>
        <dbReference type="EMBL" id="MDM8201747.1"/>
    </source>
</evidence>
<dbReference type="RefSeq" id="WP_289600226.1">
    <property type="nucleotide sequence ID" value="NZ_JAUDCL010000019.1"/>
</dbReference>
<comment type="caution">
    <text evidence="3">The sequence shown here is derived from an EMBL/GenBank/DDBJ whole genome shotgun (WGS) entry which is preliminary data.</text>
</comment>
<protein>
    <submittedName>
        <fullName evidence="3">DUF4830 domain-containing protein</fullName>
    </submittedName>
</protein>
<evidence type="ECO:0000256" key="1">
    <source>
        <dbReference type="SAM" id="MobiDB-lite"/>
    </source>
</evidence>
<evidence type="ECO:0000259" key="2">
    <source>
        <dbReference type="Pfam" id="PF16112"/>
    </source>
</evidence>
<keyword evidence="4" id="KW-1185">Reference proteome</keyword>
<feature type="compositionally biased region" description="Low complexity" evidence="1">
    <location>
        <begin position="182"/>
        <end position="201"/>
    </location>
</feature>
<accession>A0ABT7US96</accession>
<dbReference type="Proteomes" id="UP001529380">
    <property type="component" value="Unassembled WGS sequence"/>
</dbReference>
<name>A0ABT7US96_9FIRM</name>
<reference evidence="3 4" key="1">
    <citation type="submission" date="2023-06" db="EMBL/GenBank/DDBJ databases">
        <title>Identification and characterization of horizontal gene transfer across gut microbiota members of farm animals based on homology search.</title>
        <authorList>
            <person name="Schwarzerova J."/>
            <person name="Nykrynova M."/>
            <person name="Jureckova K."/>
            <person name="Cejkova D."/>
            <person name="Rychlik I."/>
        </authorList>
    </citation>
    <scope>NUCLEOTIDE SEQUENCE [LARGE SCALE GENOMIC DNA]</scope>
    <source>
        <strain evidence="3 4">ET340</strain>
    </source>
</reference>
<dbReference type="Pfam" id="PF16112">
    <property type="entry name" value="DUF4830"/>
    <property type="match status" value="1"/>
</dbReference>
<feature type="region of interest" description="Disordered" evidence="1">
    <location>
        <begin position="182"/>
        <end position="232"/>
    </location>
</feature>
<dbReference type="InterPro" id="IPR032257">
    <property type="entry name" value="DUF4830"/>
</dbReference>
<feature type="domain" description="DUF4830" evidence="2">
    <location>
        <begin position="69"/>
        <end position="152"/>
    </location>
</feature>
<gene>
    <name evidence="3" type="ORF">QUW08_10675</name>
</gene>
<proteinExistence type="predicted"/>
<evidence type="ECO:0000313" key="4">
    <source>
        <dbReference type="Proteomes" id="UP001529380"/>
    </source>
</evidence>
<dbReference type="EMBL" id="JAUDCL010000019">
    <property type="protein sequence ID" value="MDM8201747.1"/>
    <property type="molecule type" value="Genomic_DNA"/>
</dbReference>
<sequence>MFVLTLGKKGLRRLGAAAVCGIALAGAVLAVSGFIHAGDSALEANAPASQSGAAAIPEQITGSEDIAAFFKGFGLEVDLTTTTVDKVKVPKKWDESFSAFNTVVKESGFDLADSKGKTVEKWLVECPARSDGENTCQCVLLVYKEKPVGAYLLSQPSGEVTGLAGAAATPAPLTSEQAAQTAAGFGEGAAEASADGAPQAASVPPADSMAQQASGDEIVEFDLSQVGAEPVE</sequence>